<keyword evidence="4 6" id="KW-1133">Transmembrane helix</keyword>
<feature type="transmembrane region" description="Helical" evidence="6">
    <location>
        <begin position="34"/>
        <end position="56"/>
    </location>
</feature>
<evidence type="ECO:0000256" key="4">
    <source>
        <dbReference type="ARBA" id="ARBA00022989"/>
    </source>
</evidence>
<dbReference type="OrthoDB" id="1718296at2759"/>
<feature type="transmembrane region" description="Helical" evidence="6">
    <location>
        <begin position="304"/>
        <end position="323"/>
    </location>
</feature>
<evidence type="ECO:0000313" key="8">
    <source>
        <dbReference type="Proteomes" id="UP000087171"/>
    </source>
</evidence>
<dbReference type="PaxDb" id="3827-XP_004502895.1"/>
<dbReference type="Pfam" id="PF00892">
    <property type="entry name" value="EamA"/>
    <property type="match status" value="2"/>
</dbReference>
<evidence type="ECO:0000256" key="5">
    <source>
        <dbReference type="ARBA" id="ARBA00023136"/>
    </source>
</evidence>
<dbReference type="AlphaFoldDB" id="A0A1S2YE44"/>
<evidence type="ECO:0000256" key="2">
    <source>
        <dbReference type="ARBA" id="ARBA00007635"/>
    </source>
</evidence>
<feature type="domain" description="EamA" evidence="7">
    <location>
        <begin position="183"/>
        <end position="321"/>
    </location>
</feature>
<dbReference type="PANTHER" id="PTHR31218">
    <property type="entry name" value="WAT1-RELATED PROTEIN"/>
    <property type="match status" value="1"/>
</dbReference>
<feature type="transmembrane region" description="Helical" evidence="6">
    <location>
        <begin position="213"/>
        <end position="234"/>
    </location>
</feature>
<dbReference type="eggNOG" id="ENOG502QUJ3">
    <property type="taxonomic scope" value="Eukaryota"/>
</dbReference>
<dbReference type="InterPro" id="IPR000620">
    <property type="entry name" value="EamA_dom"/>
</dbReference>
<feature type="transmembrane region" description="Helical" evidence="6">
    <location>
        <begin position="7"/>
        <end position="28"/>
    </location>
</feature>
<dbReference type="RefSeq" id="XP_004502895.1">
    <property type="nucleotide sequence ID" value="XM_004502838.3"/>
</dbReference>
<feature type="transmembrane region" description="Helical" evidence="6">
    <location>
        <begin position="246"/>
        <end position="266"/>
    </location>
</feature>
<dbReference type="InterPro" id="IPR037185">
    <property type="entry name" value="EmrE-like"/>
</dbReference>
<evidence type="ECO:0000313" key="9">
    <source>
        <dbReference type="RefSeq" id="XP_004502895.1"/>
    </source>
</evidence>
<dbReference type="KEGG" id="cam:101501394"/>
<accession>A0A1S2YE44</accession>
<feature type="domain" description="EamA" evidence="7">
    <location>
        <begin position="7"/>
        <end position="134"/>
    </location>
</feature>
<gene>
    <name evidence="9" type="primary">LOC101501394</name>
</gene>
<dbReference type="GeneID" id="101501394"/>
<name>A0A1S2YE44_CICAR</name>
<comment type="similarity">
    <text evidence="2 6">Belongs to the drug/metabolite transporter (DMT) superfamily. Plant drug/metabolite exporter (P-DME) (TC 2.A.7.4) family.</text>
</comment>
<sequence>MKGKKPYVVVVVIQIIYAAMFILSKVAFDNGLNNFIFVFYRQAVATLFLIPFAFFFEWKSSPPLSFKTFCKIFFLSLFGITLSLDINGVGLIYTSATLAAATTNCLPSITFFLALLLRVESLKIKTGGGIAKLVGIVACMGGAATLAFYKGPRWKLLSHHHLLRYHNTKQHDQNHVPSATWVKGCFLVLLSNVFWGLWLVLQAFVIKKYPSKLMFTTLQCFLSSIQSLLIALIIERDIEQWKLGWNVDLLAVLYCGIVVTGLTYYLQTWVVEKKGPVFLAMSTPLSLVITIFSSIIFFGETIHLGSVLGGLMLVVGLYSVLWGKNEEQTPKTPLDLEQPASS</sequence>
<dbReference type="GO" id="GO:0016020">
    <property type="term" value="C:membrane"/>
    <property type="evidence" value="ECO:0007669"/>
    <property type="project" value="UniProtKB-SubCell"/>
</dbReference>
<evidence type="ECO:0000256" key="6">
    <source>
        <dbReference type="RuleBase" id="RU363077"/>
    </source>
</evidence>
<dbReference type="InterPro" id="IPR030184">
    <property type="entry name" value="WAT1-related"/>
</dbReference>
<keyword evidence="3 6" id="KW-0812">Transmembrane</keyword>
<feature type="transmembrane region" description="Helical" evidence="6">
    <location>
        <begin position="68"/>
        <end position="86"/>
    </location>
</feature>
<feature type="transmembrane region" description="Helical" evidence="6">
    <location>
        <begin position="278"/>
        <end position="298"/>
    </location>
</feature>
<protein>
    <recommendedName>
        <fullName evidence="6">WAT1-related protein</fullName>
    </recommendedName>
</protein>
<comment type="subcellular location">
    <subcellularLocation>
        <location evidence="1 6">Membrane</location>
        <topology evidence="1 6">Multi-pass membrane protein</topology>
    </subcellularLocation>
</comment>
<reference evidence="8" key="1">
    <citation type="journal article" date="2013" name="Nat. Biotechnol.">
        <title>Draft genome sequence of chickpea (Cicer arietinum) provides a resource for trait improvement.</title>
        <authorList>
            <person name="Varshney R.K."/>
            <person name="Song C."/>
            <person name="Saxena R.K."/>
            <person name="Azam S."/>
            <person name="Yu S."/>
            <person name="Sharpe A.G."/>
            <person name="Cannon S."/>
            <person name="Baek J."/>
            <person name="Rosen B.D."/>
            <person name="Tar'an B."/>
            <person name="Millan T."/>
            <person name="Zhang X."/>
            <person name="Ramsay L.D."/>
            <person name="Iwata A."/>
            <person name="Wang Y."/>
            <person name="Nelson W."/>
            <person name="Farmer A.D."/>
            <person name="Gaur P.M."/>
            <person name="Soderlund C."/>
            <person name="Penmetsa R.V."/>
            <person name="Xu C."/>
            <person name="Bharti A.K."/>
            <person name="He W."/>
            <person name="Winter P."/>
            <person name="Zhao S."/>
            <person name="Hane J.K."/>
            <person name="Carrasquilla-Garcia N."/>
            <person name="Condie J.A."/>
            <person name="Upadhyaya H.D."/>
            <person name="Luo M.C."/>
            <person name="Thudi M."/>
            <person name="Gowda C.L."/>
            <person name="Singh N.P."/>
            <person name="Lichtenzveig J."/>
            <person name="Gali K.K."/>
            <person name="Rubio J."/>
            <person name="Nadarajan N."/>
            <person name="Dolezel J."/>
            <person name="Bansal K.C."/>
            <person name="Xu X."/>
            <person name="Edwards D."/>
            <person name="Zhang G."/>
            <person name="Kahl G."/>
            <person name="Gil J."/>
            <person name="Singh K.B."/>
            <person name="Datta S.K."/>
            <person name="Jackson S.A."/>
            <person name="Wang J."/>
            <person name="Cook D.R."/>
        </authorList>
    </citation>
    <scope>NUCLEOTIDE SEQUENCE [LARGE SCALE GENOMIC DNA]</scope>
    <source>
        <strain evidence="8">cv. CDC Frontier</strain>
    </source>
</reference>
<feature type="transmembrane region" description="Helical" evidence="6">
    <location>
        <begin position="92"/>
        <end position="117"/>
    </location>
</feature>
<feature type="transmembrane region" description="Helical" evidence="6">
    <location>
        <begin position="129"/>
        <end position="149"/>
    </location>
</feature>
<dbReference type="SUPFAM" id="SSF103481">
    <property type="entry name" value="Multidrug resistance efflux transporter EmrE"/>
    <property type="match status" value="2"/>
</dbReference>
<evidence type="ECO:0000256" key="1">
    <source>
        <dbReference type="ARBA" id="ARBA00004141"/>
    </source>
</evidence>
<evidence type="ECO:0000256" key="3">
    <source>
        <dbReference type="ARBA" id="ARBA00022692"/>
    </source>
</evidence>
<keyword evidence="8" id="KW-1185">Reference proteome</keyword>
<dbReference type="Proteomes" id="UP000087171">
    <property type="component" value="Chromosome Ca5"/>
</dbReference>
<feature type="transmembrane region" description="Helical" evidence="6">
    <location>
        <begin position="181"/>
        <end position="201"/>
    </location>
</feature>
<reference evidence="9" key="2">
    <citation type="submission" date="2025-08" db="UniProtKB">
        <authorList>
            <consortium name="RefSeq"/>
        </authorList>
    </citation>
    <scope>IDENTIFICATION</scope>
    <source>
        <tissue evidence="9">Etiolated seedlings</tissue>
    </source>
</reference>
<keyword evidence="5 6" id="KW-0472">Membrane</keyword>
<evidence type="ECO:0000259" key="7">
    <source>
        <dbReference type="Pfam" id="PF00892"/>
    </source>
</evidence>
<organism evidence="8 9">
    <name type="scientific">Cicer arietinum</name>
    <name type="common">Chickpea</name>
    <name type="synonym">Garbanzo</name>
    <dbReference type="NCBI Taxonomy" id="3827"/>
    <lineage>
        <taxon>Eukaryota</taxon>
        <taxon>Viridiplantae</taxon>
        <taxon>Streptophyta</taxon>
        <taxon>Embryophyta</taxon>
        <taxon>Tracheophyta</taxon>
        <taxon>Spermatophyta</taxon>
        <taxon>Magnoliopsida</taxon>
        <taxon>eudicotyledons</taxon>
        <taxon>Gunneridae</taxon>
        <taxon>Pentapetalae</taxon>
        <taxon>rosids</taxon>
        <taxon>fabids</taxon>
        <taxon>Fabales</taxon>
        <taxon>Fabaceae</taxon>
        <taxon>Papilionoideae</taxon>
        <taxon>50 kb inversion clade</taxon>
        <taxon>NPAAA clade</taxon>
        <taxon>Hologalegina</taxon>
        <taxon>IRL clade</taxon>
        <taxon>Cicereae</taxon>
        <taxon>Cicer</taxon>
    </lineage>
</organism>
<dbReference type="GO" id="GO:0022857">
    <property type="term" value="F:transmembrane transporter activity"/>
    <property type="evidence" value="ECO:0007669"/>
    <property type="project" value="InterPro"/>
</dbReference>
<proteinExistence type="inferred from homology"/>